<evidence type="ECO:0008006" key="5">
    <source>
        <dbReference type="Google" id="ProtNLM"/>
    </source>
</evidence>
<keyword evidence="2" id="KW-0812">Transmembrane</keyword>
<dbReference type="RefSeq" id="WP_116001460.1">
    <property type="nucleotide sequence ID" value="NZ_QUOV01000001.1"/>
</dbReference>
<accession>A0A3E0UIH1</accession>
<sequence length="201" mass="22661">MIKSSINLLQAELVPKKPWLSLPTVITIWGLALIVMFAGASYSHWQQSKTAQELAILNEQNQQLNDQLEQLKAQQISAKADSQLTAELASLKALTRNKRYLYGHLTNTEYSYIGGFASAMAELSQLHNPNISLTHINIQERQFYFAGMARQASAVPRWLANFEKSQVLSGQVFQQMRLIESDDKLISFQVSSTDNLVEETE</sequence>
<feature type="transmembrane region" description="Helical" evidence="2">
    <location>
        <begin position="20"/>
        <end position="40"/>
    </location>
</feature>
<evidence type="ECO:0000313" key="3">
    <source>
        <dbReference type="EMBL" id="REL36689.1"/>
    </source>
</evidence>
<dbReference type="Pfam" id="PF05137">
    <property type="entry name" value="PilN"/>
    <property type="match status" value="1"/>
</dbReference>
<dbReference type="OrthoDB" id="5296002at2"/>
<evidence type="ECO:0000256" key="1">
    <source>
        <dbReference type="SAM" id="Coils"/>
    </source>
</evidence>
<dbReference type="AlphaFoldDB" id="A0A3E0UIH1"/>
<dbReference type="Proteomes" id="UP000256999">
    <property type="component" value="Unassembled WGS sequence"/>
</dbReference>
<keyword evidence="2" id="KW-1133">Transmembrane helix</keyword>
<dbReference type="InterPro" id="IPR007813">
    <property type="entry name" value="PilN"/>
</dbReference>
<keyword evidence="2" id="KW-0472">Membrane</keyword>
<proteinExistence type="predicted"/>
<organism evidence="3 4">
    <name type="scientific">Thalassotalea euphylliae</name>
    <dbReference type="NCBI Taxonomy" id="1655234"/>
    <lineage>
        <taxon>Bacteria</taxon>
        <taxon>Pseudomonadati</taxon>
        <taxon>Pseudomonadota</taxon>
        <taxon>Gammaproteobacteria</taxon>
        <taxon>Alteromonadales</taxon>
        <taxon>Colwelliaceae</taxon>
        <taxon>Thalassotalea</taxon>
    </lineage>
</organism>
<protein>
    <recommendedName>
        <fullName evidence="5">MSHA biogenesis protein MshI</fullName>
    </recommendedName>
</protein>
<keyword evidence="1" id="KW-0175">Coiled coil</keyword>
<reference evidence="3 4" key="1">
    <citation type="submission" date="2018-08" db="EMBL/GenBank/DDBJ databases">
        <title>Thalassotalea euphylliae genome.</title>
        <authorList>
            <person name="Summers S."/>
            <person name="Rice S.A."/>
            <person name="Freckelton M.L."/>
            <person name="Nedved B.T."/>
            <person name="Hadfield M.G."/>
        </authorList>
    </citation>
    <scope>NUCLEOTIDE SEQUENCE [LARGE SCALE GENOMIC DNA]</scope>
    <source>
        <strain evidence="3 4">H2</strain>
    </source>
</reference>
<feature type="coiled-coil region" evidence="1">
    <location>
        <begin position="47"/>
        <end position="81"/>
    </location>
</feature>
<dbReference type="EMBL" id="QUOV01000001">
    <property type="protein sequence ID" value="REL36689.1"/>
    <property type="molecule type" value="Genomic_DNA"/>
</dbReference>
<gene>
    <name evidence="3" type="ORF">DXX92_15970</name>
</gene>
<evidence type="ECO:0000313" key="4">
    <source>
        <dbReference type="Proteomes" id="UP000256999"/>
    </source>
</evidence>
<evidence type="ECO:0000256" key="2">
    <source>
        <dbReference type="SAM" id="Phobius"/>
    </source>
</evidence>
<comment type="caution">
    <text evidence="3">The sequence shown here is derived from an EMBL/GenBank/DDBJ whole genome shotgun (WGS) entry which is preliminary data.</text>
</comment>
<name>A0A3E0UIH1_9GAMM</name>